<accession>A0A0F9F9S7</accession>
<reference evidence="1" key="1">
    <citation type="journal article" date="2015" name="Nature">
        <title>Complex archaea that bridge the gap between prokaryotes and eukaryotes.</title>
        <authorList>
            <person name="Spang A."/>
            <person name="Saw J.H."/>
            <person name="Jorgensen S.L."/>
            <person name="Zaremba-Niedzwiedzka K."/>
            <person name="Martijn J."/>
            <person name="Lind A.E."/>
            <person name="van Eijk R."/>
            <person name="Schleper C."/>
            <person name="Guy L."/>
            <person name="Ettema T.J."/>
        </authorList>
    </citation>
    <scope>NUCLEOTIDE SEQUENCE</scope>
</reference>
<dbReference type="EMBL" id="LAZR01022066">
    <property type="protein sequence ID" value="KKL83154.1"/>
    <property type="molecule type" value="Genomic_DNA"/>
</dbReference>
<organism evidence="1">
    <name type="scientific">marine sediment metagenome</name>
    <dbReference type="NCBI Taxonomy" id="412755"/>
    <lineage>
        <taxon>unclassified sequences</taxon>
        <taxon>metagenomes</taxon>
        <taxon>ecological metagenomes</taxon>
    </lineage>
</organism>
<sequence length="37" mass="4462">MKFSIMTCPGCRYKWQTRTKNPKECPNCKKRLGKRRS</sequence>
<gene>
    <name evidence="1" type="ORF">LCGC14_1977610</name>
</gene>
<dbReference type="AlphaFoldDB" id="A0A0F9F9S7"/>
<protein>
    <submittedName>
        <fullName evidence="1">Uncharacterized protein</fullName>
    </submittedName>
</protein>
<comment type="caution">
    <text evidence="1">The sequence shown here is derived from an EMBL/GenBank/DDBJ whole genome shotgun (WGS) entry which is preliminary data.</text>
</comment>
<name>A0A0F9F9S7_9ZZZZ</name>
<proteinExistence type="predicted"/>
<evidence type="ECO:0000313" key="1">
    <source>
        <dbReference type="EMBL" id="KKL83154.1"/>
    </source>
</evidence>